<dbReference type="Gene3D" id="3.40.50.200">
    <property type="entry name" value="Peptidase S8/S53 domain"/>
    <property type="match status" value="1"/>
</dbReference>
<reference evidence="11 12" key="1">
    <citation type="submission" date="2015-01" db="EMBL/GenBank/DDBJ databases">
        <title>The Genome Sequence of Exophiala spinifera CBS89968.</title>
        <authorList>
            <consortium name="The Broad Institute Genomics Platform"/>
            <person name="Cuomo C."/>
            <person name="de Hoog S."/>
            <person name="Gorbushina A."/>
            <person name="Stielow B."/>
            <person name="Teixiera M."/>
            <person name="Abouelleil A."/>
            <person name="Chapman S.B."/>
            <person name="Priest M."/>
            <person name="Young S.K."/>
            <person name="Wortman J."/>
            <person name="Nusbaum C."/>
            <person name="Birren B."/>
        </authorList>
    </citation>
    <scope>NUCLEOTIDE SEQUENCE [LARGE SCALE GENOMIC DNA]</scope>
    <source>
        <strain evidence="11 12">CBS 89968</strain>
    </source>
</reference>
<evidence type="ECO:0000313" key="12">
    <source>
        <dbReference type="Proteomes" id="UP000053328"/>
    </source>
</evidence>
<keyword evidence="8" id="KW-0812">Transmembrane</keyword>
<accession>A0A0D2CCX7</accession>
<dbReference type="InterPro" id="IPR015500">
    <property type="entry name" value="Peptidase_S8_subtilisin-rel"/>
</dbReference>
<comment type="similarity">
    <text evidence="1 7">Belongs to the peptidase S8 family.</text>
</comment>
<keyword evidence="12" id="KW-1185">Reference proteome</keyword>
<evidence type="ECO:0000256" key="4">
    <source>
        <dbReference type="ARBA" id="ARBA00022801"/>
    </source>
</evidence>
<dbReference type="InterPro" id="IPR000209">
    <property type="entry name" value="Peptidase_S8/S53_dom"/>
</dbReference>
<feature type="transmembrane region" description="Helical" evidence="8">
    <location>
        <begin position="804"/>
        <end position="823"/>
    </location>
</feature>
<feature type="active site" description="Charge relay system" evidence="7">
    <location>
        <position position="594"/>
    </location>
</feature>
<dbReference type="InterPro" id="IPR051048">
    <property type="entry name" value="Peptidase_S8/S53_subtilisin"/>
</dbReference>
<dbReference type="InterPro" id="IPR036852">
    <property type="entry name" value="Peptidase_S8/S53_dom_sf"/>
</dbReference>
<keyword evidence="8" id="KW-0472">Membrane</keyword>
<dbReference type="STRING" id="91928.A0A0D2CCX7"/>
<evidence type="ECO:0000259" key="9">
    <source>
        <dbReference type="Pfam" id="PF00082"/>
    </source>
</evidence>
<dbReference type="InterPro" id="IPR056002">
    <property type="entry name" value="DUF7580"/>
</dbReference>
<feature type="active site" description="Charge relay system" evidence="7">
    <location>
        <position position="806"/>
    </location>
</feature>
<dbReference type="GeneID" id="27329022"/>
<keyword evidence="6" id="KW-0865">Zymogen</keyword>
<keyword evidence="8" id="KW-1133">Transmembrane helix</keyword>
<sequence>MIDGAEVDDLEDDFGDDGWQFVDLLAGDAGEMAEEALRRAAESGNEHKAYDNIINSIKLLGLSAVIGTSSSEQRSKAVSAMDNAVIETLKSGSKTARHVATRFKKFTQRLTVDPGSRSNQAAIQRITEITNYLSERDASYDDATQARERHDRQKFRERFEIEEYPDSVTAALHGTFYSDTYLPCTCQEDDKGLCLSKRYICALRLDGYTRVPGDDNHFFFDSVIAKTDDDSYEWTPIQFQLPRRTRSVVVHVGRPASSADIENDLSSSQASPGTLEDFCKIFTWGIRCFRICVTQDHKSNLICCSIERSFHNIFPQNAKPMRLSSALQQDELSARHKIFLAFAISKAFWQYYGSDWMKVEWNLETIQLLRTKNAESDAPYLNVKILEEELTQHDHNPKGASGKIPALHPWPSILNLGLLLVQLGSVTSEKTDLITIPGRLTEIKKNNYICISCCKEISADDSWPTIDIPGRDRLRYRRIVEECFPTHSAIPKALFKDGLDAEGSRLALKENIVRPLFELLQDMMDPDETPFLPPHGVQADPVTVLQGGNGLPRLVNSPSDIAADWLFGTTNSWLHSHISTQIAKYQRPKIAIIDTGFDGNARFVDRKLKLRLNLHSTAGGNHNWRDFWEAKAEPQDDDGHGTAMLSIVHRIAPFADVCVARIAGEDKDLKTNPGKTSNNLAEAILWAVKEQKADIVSLSLGWEQEQRVDKNRAISNAISEALAHCNQNLLIFAAASNRGGSKRELFPASHGSVFSIRGTNTKGKHEDFNPSLPSRGGEVFGALGLDVPTENRGRSPPYQTNRTGTSVATAVAAGLAAIILGYINIHDHKKGRWDNVRIHQGYQNLLYKLSTEPDGRKHFITLDNHSKEYEQADLDAALSSASNLKNEK</sequence>
<evidence type="ECO:0000256" key="8">
    <source>
        <dbReference type="SAM" id="Phobius"/>
    </source>
</evidence>
<dbReference type="PANTHER" id="PTHR43399">
    <property type="entry name" value="SUBTILISIN-RELATED"/>
    <property type="match status" value="1"/>
</dbReference>
<dbReference type="PROSITE" id="PS51892">
    <property type="entry name" value="SUBTILASE"/>
    <property type="match status" value="1"/>
</dbReference>
<evidence type="ECO:0000256" key="3">
    <source>
        <dbReference type="ARBA" id="ARBA00022729"/>
    </source>
</evidence>
<feature type="domain" description="DUF7580" evidence="10">
    <location>
        <begin position="328"/>
        <end position="518"/>
    </location>
</feature>
<evidence type="ECO:0000256" key="7">
    <source>
        <dbReference type="PROSITE-ProRule" id="PRU01240"/>
    </source>
</evidence>
<dbReference type="VEuPathDB" id="FungiDB:PV08_01939"/>
<dbReference type="AlphaFoldDB" id="A0A0D2CCX7"/>
<keyword evidence="3" id="KW-0732">Signal</keyword>
<name>A0A0D2CCX7_9EURO</name>
<organism evidence="11 12">
    <name type="scientific">Exophiala spinifera</name>
    <dbReference type="NCBI Taxonomy" id="91928"/>
    <lineage>
        <taxon>Eukaryota</taxon>
        <taxon>Fungi</taxon>
        <taxon>Dikarya</taxon>
        <taxon>Ascomycota</taxon>
        <taxon>Pezizomycotina</taxon>
        <taxon>Eurotiomycetes</taxon>
        <taxon>Chaetothyriomycetidae</taxon>
        <taxon>Chaetothyriales</taxon>
        <taxon>Herpotrichiellaceae</taxon>
        <taxon>Exophiala</taxon>
    </lineage>
</organism>
<feature type="domain" description="Peptidase S8/S53" evidence="9">
    <location>
        <begin position="588"/>
        <end position="823"/>
    </location>
</feature>
<dbReference type="Proteomes" id="UP000053328">
    <property type="component" value="Unassembled WGS sequence"/>
</dbReference>
<keyword evidence="2 7" id="KW-0645">Protease</keyword>
<evidence type="ECO:0000256" key="1">
    <source>
        <dbReference type="ARBA" id="ARBA00011073"/>
    </source>
</evidence>
<dbReference type="Pfam" id="PF00082">
    <property type="entry name" value="Peptidase_S8"/>
    <property type="match status" value="1"/>
</dbReference>
<dbReference type="EMBL" id="KN847492">
    <property type="protein sequence ID" value="KIW21359.1"/>
    <property type="molecule type" value="Genomic_DNA"/>
</dbReference>
<dbReference type="GO" id="GO:0004252">
    <property type="term" value="F:serine-type endopeptidase activity"/>
    <property type="evidence" value="ECO:0007669"/>
    <property type="project" value="UniProtKB-UniRule"/>
</dbReference>
<evidence type="ECO:0000256" key="5">
    <source>
        <dbReference type="ARBA" id="ARBA00022825"/>
    </source>
</evidence>
<evidence type="ECO:0000259" key="10">
    <source>
        <dbReference type="Pfam" id="PF24476"/>
    </source>
</evidence>
<gene>
    <name evidence="11" type="ORF">PV08_01939</name>
</gene>
<proteinExistence type="inferred from homology"/>
<dbReference type="CDD" id="cd00306">
    <property type="entry name" value="Peptidases_S8_S53"/>
    <property type="match status" value="1"/>
</dbReference>
<feature type="active site" description="Charge relay system" evidence="7">
    <location>
        <position position="640"/>
    </location>
</feature>
<dbReference type="Pfam" id="PF24476">
    <property type="entry name" value="DUF7580"/>
    <property type="match status" value="1"/>
</dbReference>
<dbReference type="PRINTS" id="PR00723">
    <property type="entry name" value="SUBTILISIN"/>
</dbReference>
<dbReference type="HOGENOM" id="CLU_324916_0_0_1"/>
<evidence type="ECO:0000313" key="11">
    <source>
        <dbReference type="EMBL" id="KIW21359.1"/>
    </source>
</evidence>
<keyword evidence="5 7" id="KW-0720">Serine protease</keyword>
<dbReference type="RefSeq" id="XP_016241575.1">
    <property type="nucleotide sequence ID" value="XM_016376299.1"/>
</dbReference>
<keyword evidence="4 7" id="KW-0378">Hydrolase</keyword>
<dbReference type="OrthoDB" id="4139337at2759"/>
<protein>
    <submittedName>
        <fullName evidence="11">Uncharacterized protein</fullName>
    </submittedName>
</protein>
<evidence type="ECO:0000256" key="2">
    <source>
        <dbReference type="ARBA" id="ARBA00022670"/>
    </source>
</evidence>
<dbReference type="PANTHER" id="PTHR43399:SF4">
    <property type="entry name" value="CELL WALL-ASSOCIATED PROTEASE"/>
    <property type="match status" value="1"/>
</dbReference>
<dbReference type="GO" id="GO:0006508">
    <property type="term" value="P:proteolysis"/>
    <property type="evidence" value="ECO:0007669"/>
    <property type="project" value="UniProtKB-KW"/>
</dbReference>
<evidence type="ECO:0000256" key="6">
    <source>
        <dbReference type="ARBA" id="ARBA00023145"/>
    </source>
</evidence>
<dbReference type="SUPFAM" id="SSF52743">
    <property type="entry name" value="Subtilisin-like"/>
    <property type="match status" value="1"/>
</dbReference>